<evidence type="ECO:0000313" key="2">
    <source>
        <dbReference type="EMBL" id="KNC71763.1"/>
    </source>
</evidence>
<evidence type="ECO:0000256" key="1">
    <source>
        <dbReference type="SAM" id="MobiDB-lite"/>
    </source>
</evidence>
<organism evidence="2 3">
    <name type="scientific">Sphaeroforma arctica JP610</name>
    <dbReference type="NCBI Taxonomy" id="667725"/>
    <lineage>
        <taxon>Eukaryota</taxon>
        <taxon>Ichthyosporea</taxon>
        <taxon>Ichthyophonida</taxon>
        <taxon>Sphaeroforma</taxon>
    </lineage>
</organism>
<reference evidence="2 3" key="1">
    <citation type="submission" date="2011-02" db="EMBL/GenBank/DDBJ databases">
        <title>The Genome Sequence of Sphaeroforma arctica JP610.</title>
        <authorList>
            <consortium name="The Broad Institute Genome Sequencing Platform"/>
            <person name="Russ C."/>
            <person name="Cuomo C."/>
            <person name="Young S.K."/>
            <person name="Zeng Q."/>
            <person name="Gargeya S."/>
            <person name="Alvarado L."/>
            <person name="Berlin A."/>
            <person name="Chapman S.B."/>
            <person name="Chen Z."/>
            <person name="Freedman E."/>
            <person name="Gellesch M."/>
            <person name="Goldberg J."/>
            <person name="Griggs A."/>
            <person name="Gujja S."/>
            <person name="Heilman E."/>
            <person name="Heiman D."/>
            <person name="Howarth C."/>
            <person name="Mehta T."/>
            <person name="Neiman D."/>
            <person name="Pearson M."/>
            <person name="Roberts A."/>
            <person name="Saif S."/>
            <person name="Shea T."/>
            <person name="Shenoy N."/>
            <person name="Sisk P."/>
            <person name="Stolte C."/>
            <person name="Sykes S."/>
            <person name="White J."/>
            <person name="Yandava C."/>
            <person name="Burger G."/>
            <person name="Gray M.W."/>
            <person name="Holland P.W.H."/>
            <person name="King N."/>
            <person name="Lang F.B.F."/>
            <person name="Roger A.J."/>
            <person name="Ruiz-Trillo I."/>
            <person name="Haas B."/>
            <person name="Nusbaum C."/>
            <person name="Birren B."/>
        </authorList>
    </citation>
    <scope>NUCLEOTIDE SEQUENCE [LARGE SCALE GENOMIC DNA]</scope>
    <source>
        <strain evidence="2 3">JP610</strain>
    </source>
</reference>
<feature type="region of interest" description="Disordered" evidence="1">
    <location>
        <begin position="1"/>
        <end position="32"/>
    </location>
</feature>
<evidence type="ECO:0000313" key="3">
    <source>
        <dbReference type="Proteomes" id="UP000054560"/>
    </source>
</evidence>
<sequence length="68" mass="7716">MARKGSGSQWQIDHDDNRSDDSFLDGDDLDPVDEFRKDTVRSTNAFDVDFARLSNEISNGIYAFSQKV</sequence>
<keyword evidence="3" id="KW-1185">Reference proteome</keyword>
<protein>
    <submittedName>
        <fullName evidence="2">Uncharacterized protein</fullName>
    </submittedName>
</protein>
<dbReference type="EMBL" id="KQ248171">
    <property type="protein sequence ID" value="KNC71763.1"/>
    <property type="molecule type" value="Genomic_DNA"/>
</dbReference>
<feature type="compositionally biased region" description="Polar residues" evidence="1">
    <location>
        <begin position="1"/>
        <end position="11"/>
    </location>
</feature>
<feature type="compositionally biased region" description="Acidic residues" evidence="1">
    <location>
        <begin position="22"/>
        <end position="32"/>
    </location>
</feature>
<dbReference type="AlphaFoldDB" id="A0A0L0F6I3"/>
<accession>A0A0L0F6I3</accession>
<name>A0A0L0F6I3_9EUKA</name>
<dbReference type="Proteomes" id="UP000054560">
    <property type="component" value="Unassembled WGS sequence"/>
</dbReference>
<proteinExistence type="predicted"/>
<dbReference type="GeneID" id="25916202"/>
<gene>
    <name evidence="2" type="ORF">SARC_15698</name>
</gene>
<feature type="non-terminal residue" evidence="2">
    <location>
        <position position="68"/>
    </location>
</feature>
<feature type="compositionally biased region" description="Basic and acidic residues" evidence="1">
    <location>
        <begin position="12"/>
        <end position="21"/>
    </location>
</feature>
<dbReference type="RefSeq" id="XP_014145665.1">
    <property type="nucleotide sequence ID" value="XM_014290190.1"/>
</dbReference>